<reference evidence="4" key="1">
    <citation type="submission" date="2021-01" db="UniProtKB">
        <authorList>
            <consortium name="EnsemblMetazoa"/>
        </authorList>
    </citation>
    <scope>IDENTIFICATION</scope>
</reference>
<dbReference type="PANTHER" id="PTHR43861:SF1">
    <property type="entry name" value="TRANS-ACONITATE 2-METHYLTRANSFERASE"/>
    <property type="match status" value="1"/>
</dbReference>
<dbReference type="GO" id="GO:0008168">
    <property type="term" value="F:methyltransferase activity"/>
    <property type="evidence" value="ECO:0007669"/>
    <property type="project" value="UniProtKB-KW"/>
</dbReference>
<feature type="domain" description="Methyltransferase" evidence="3">
    <location>
        <begin position="41"/>
        <end position="137"/>
    </location>
</feature>
<dbReference type="AlphaFoldDB" id="A0A7M5UNY1"/>
<evidence type="ECO:0000259" key="3">
    <source>
        <dbReference type="Pfam" id="PF13649"/>
    </source>
</evidence>
<dbReference type="EnsemblMetazoa" id="CLYHEMT012695.1">
    <property type="protein sequence ID" value="CLYHEMP012695.1"/>
    <property type="gene ID" value="CLYHEMG012695"/>
</dbReference>
<keyword evidence="1" id="KW-0489">Methyltransferase</keyword>
<dbReference type="Gene3D" id="3.40.50.150">
    <property type="entry name" value="Vaccinia Virus protein VP39"/>
    <property type="match status" value="1"/>
</dbReference>
<dbReference type="Pfam" id="PF13649">
    <property type="entry name" value="Methyltransf_25"/>
    <property type="match status" value="1"/>
</dbReference>
<dbReference type="Proteomes" id="UP000594262">
    <property type="component" value="Unplaced"/>
</dbReference>
<keyword evidence="5" id="KW-1185">Reference proteome</keyword>
<dbReference type="GO" id="GO:0032259">
    <property type="term" value="P:methylation"/>
    <property type="evidence" value="ECO:0007669"/>
    <property type="project" value="UniProtKB-KW"/>
</dbReference>
<organism evidence="4 5">
    <name type="scientific">Clytia hemisphaerica</name>
    <dbReference type="NCBI Taxonomy" id="252671"/>
    <lineage>
        <taxon>Eukaryota</taxon>
        <taxon>Metazoa</taxon>
        <taxon>Cnidaria</taxon>
        <taxon>Hydrozoa</taxon>
        <taxon>Hydroidolina</taxon>
        <taxon>Leptothecata</taxon>
        <taxon>Obeliida</taxon>
        <taxon>Clytiidae</taxon>
        <taxon>Clytia</taxon>
    </lineage>
</organism>
<dbReference type="PANTHER" id="PTHR43861">
    <property type="entry name" value="TRANS-ACONITATE 2-METHYLTRANSFERASE-RELATED"/>
    <property type="match status" value="1"/>
</dbReference>
<keyword evidence="2" id="KW-0808">Transferase</keyword>
<evidence type="ECO:0000313" key="5">
    <source>
        <dbReference type="Proteomes" id="UP000594262"/>
    </source>
</evidence>
<protein>
    <recommendedName>
        <fullName evidence="3">Methyltransferase domain-containing protein</fullName>
    </recommendedName>
</protein>
<accession>A0A7M5UNY1</accession>
<evidence type="ECO:0000256" key="1">
    <source>
        <dbReference type="ARBA" id="ARBA00022603"/>
    </source>
</evidence>
<dbReference type="InterPro" id="IPR029063">
    <property type="entry name" value="SAM-dependent_MTases_sf"/>
</dbReference>
<sequence length="258" mass="29278">MPAGQKTNDASEIYHTFSKVMQVKGFEGLIQNIRIKKGWKILDVGCGTGNNTFQLSKMVGEKGKVVGIDPIKERIEKAKDAFSDTSNLEFHQAFGRDASNFGDDFDLVIMVFVLHWLTPAEKEATLKSIFKCLKRGGQLLLNPSNGSDFFKTVIRQLSVYEKITSNFYYIGVDEIKNLLITAGFGDLDISEEYRLVFQGIQSLDDFIHWIAASIHTVDYEPLVVEMLDVCQRQDMSFMYNESGQLTVKHPVYNIYCKK</sequence>
<dbReference type="SUPFAM" id="SSF53335">
    <property type="entry name" value="S-adenosyl-L-methionine-dependent methyltransferases"/>
    <property type="match status" value="1"/>
</dbReference>
<dbReference type="CDD" id="cd02440">
    <property type="entry name" value="AdoMet_MTases"/>
    <property type="match status" value="1"/>
</dbReference>
<evidence type="ECO:0000256" key="2">
    <source>
        <dbReference type="ARBA" id="ARBA00022679"/>
    </source>
</evidence>
<evidence type="ECO:0000313" key="4">
    <source>
        <dbReference type="EnsemblMetazoa" id="CLYHEMP012695.1"/>
    </source>
</evidence>
<name>A0A7M5UNY1_9CNID</name>
<dbReference type="InterPro" id="IPR041698">
    <property type="entry name" value="Methyltransf_25"/>
</dbReference>
<dbReference type="OrthoDB" id="8300214at2759"/>
<proteinExistence type="predicted"/>